<dbReference type="EMBL" id="KZ451982">
    <property type="protein sequence ID" value="PKA54254.1"/>
    <property type="molecule type" value="Genomic_DNA"/>
</dbReference>
<evidence type="ECO:0000313" key="2">
    <source>
        <dbReference type="EMBL" id="PKA54254.1"/>
    </source>
</evidence>
<reference evidence="2 3" key="1">
    <citation type="journal article" date="2017" name="Nature">
        <title>The Apostasia genome and the evolution of orchids.</title>
        <authorList>
            <person name="Zhang G.Q."/>
            <person name="Liu K.W."/>
            <person name="Li Z."/>
            <person name="Lohaus R."/>
            <person name="Hsiao Y.Y."/>
            <person name="Niu S.C."/>
            <person name="Wang J.Y."/>
            <person name="Lin Y.C."/>
            <person name="Xu Q."/>
            <person name="Chen L.J."/>
            <person name="Yoshida K."/>
            <person name="Fujiwara S."/>
            <person name="Wang Z.W."/>
            <person name="Zhang Y.Q."/>
            <person name="Mitsuda N."/>
            <person name="Wang M."/>
            <person name="Liu G.H."/>
            <person name="Pecoraro L."/>
            <person name="Huang H.X."/>
            <person name="Xiao X.J."/>
            <person name="Lin M."/>
            <person name="Wu X.Y."/>
            <person name="Wu W.L."/>
            <person name="Chen Y.Y."/>
            <person name="Chang S.B."/>
            <person name="Sakamoto S."/>
            <person name="Ohme-Takagi M."/>
            <person name="Yagi M."/>
            <person name="Zeng S.J."/>
            <person name="Shen C.Y."/>
            <person name="Yeh C.M."/>
            <person name="Luo Y.B."/>
            <person name="Tsai W.C."/>
            <person name="Van de Peer Y."/>
            <person name="Liu Z.J."/>
        </authorList>
    </citation>
    <scope>NUCLEOTIDE SEQUENCE [LARGE SCALE GENOMIC DNA]</scope>
    <source>
        <strain evidence="3">cv. Shenzhen</strain>
        <tissue evidence="2">Stem</tissue>
    </source>
</reference>
<sequence>MSTIRIRTESGSWIQLPGLNSLTTNREHREIGGGAGVHSVLRPTAKTLKKPEPAAFHHIDPQGFRRLVQELTGKPKTAASAPPFVNMPWTSSLLLESRHIFTAGGSPPELSPEPPSHYACCYSFRWRAPLSSTPAAEDSTKINGRKS</sequence>
<protein>
    <recommendedName>
        <fullName evidence="1">VQ domain-containing protein</fullName>
    </recommendedName>
</protein>
<accession>A0A2I0AFB9</accession>
<dbReference type="OrthoDB" id="689462at2759"/>
<dbReference type="InterPro" id="IPR008889">
    <property type="entry name" value="VQ"/>
</dbReference>
<evidence type="ECO:0000313" key="3">
    <source>
        <dbReference type="Proteomes" id="UP000236161"/>
    </source>
</evidence>
<feature type="domain" description="VQ" evidence="1">
    <location>
        <begin position="58"/>
        <end position="77"/>
    </location>
</feature>
<dbReference type="AlphaFoldDB" id="A0A2I0AFB9"/>
<keyword evidence="3" id="KW-1185">Reference proteome</keyword>
<gene>
    <name evidence="2" type="ORF">AXF42_Ash000087</name>
</gene>
<dbReference type="Pfam" id="PF05678">
    <property type="entry name" value="VQ"/>
    <property type="match status" value="1"/>
</dbReference>
<proteinExistence type="predicted"/>
<dbReference type="Proteomes" id="UP000236161">
    <property type="component" value="Unassembled WGS sequence"/>
</dbReference>
<organism evidence="2 3">
    <name type="scientific">Apostasia shenzhenica</name>
    <dbReference type="NCBI Taxonomy" id="1088818"/>
    <lineage>
        <taxon>Eukaryota</taxon>
        <taxon>Viridiplantae</taxon>
        <taxon>Streptophyta</taxon>
        <taxon>Embryophyta</taxon>
        <taxon>Tracheophyta</taxon>
        <taxon>Spermatophyta</taxon>
        <taxon>Magnoliopsida</taxon>
        <taxon>Liliopsida</taxon>
        <taxon>Asparagales</taxon>
        <taxon>Orchidaceae</taxon>
        <taxon>Apostasioideae</taxon>
        <taxon>Apostasia</taxon>
    </lineage>
</organism>
<evidence type="ECO:0000259" key="1">
    <source>
        <dbReference type="Pfam" id="PF05678"/>
    </source>
</evidence>
<name>A0A2I0AFB9_9ASPA</name>